<dbReference type="Pfam" id="PF07985">
    <property type="entry name" value="SRR1"/>
    <property type="match status" value="1"/>
</dbReference>
<dbReference type="CDD" id="cd06257">
    <property type="entry name" value="DnaJ"/>
    <property type="match status" value="1"/>
</dbReference>
<evidence type="ECO:0000259" key="7">
    <source>
        <dbReference type="PROSITE" id="PS50157"/>
    </source>
</evidence>
<dbReference type="Pfam" id="PF12171">
    <property type="entry name" value="zf-C2H2_jaz"/>
    <property type="match status" value="1"/>
</dbReference>
<dbReference type="PRINTS" id="PR00625">
    <property type="entry name" value="JDOMAIN"/>
</dbReference>
<reference evidence="8 9" key="1">
    <citation type="submission" date="2018-11" db="EMBL/GenBank/DDBJ databases">
        <title>Genome sequence of Apiotrichum porosum DSM 27194.</title>
        <authorList>
            <person name="Aliyu H."/>
            <person name="Gorte O."/>
            <person name="Ochsenreither K."/>
        </authorList>
    </citation>
    <scope>NUCLEOTIDE SEQUENCE [LARGE SCALE GENOMIC DNA]</scope>
    <source>
        <strain evidence="8 9">DSM 27194</strain>
    </source>
</reference>
<protein>
    <recommendedName>
        <fullName evidence="10">J domain-containing protein</fullName>
    </recommendedName>
</protein>
<dbReference type="InterPro" id="IPR022755">
    <property type="entry name" value="Znf_C2H2_jaz"/>
</dbReference>
<dbReference type="Gene3D" id="1.10.287.110">
    <property type="entry name" value="DnaJ domain"/>
    <property type="match status" value="1"/>
</dbReference>
<feature type="compositionally biased region" description="Basic and acidic residues" evidence="5">
    <location>
        <begin position="518"/>
        <end position="552"/>
    </location>
</feature>
<dbReference type="OrthoDB" id="5894at2759"/>
<dbReference type="GO" id="GO:0005737">
    <property type="term" value="C:cytoplasm"/>
    <property type="evidence" value="ECO:0007669"/>
    <property type="project" value="TreeGrafter"/>
</dbReference>
<feature type="region of interest" description="Disordered" evidence="5">
    <location>
        <begin position="1"/>
        <end position="20"/>
    </location>
</feature>
<keyword evidence="9" id="KW-1185">Reference proteome</keyword>
<evidence type="ECO:0000313" key="8">
    <source>
        <dbReference type="EMBL" id="RSH84501.1"/>
    </source>
</evidence>
<dbReference type="EMBL" id="RSCE01000003">
    <property type="protein sequence ID" value="RSH84501.1"/>
    <property type="molecule type" value="Genomic_DNA"/>
</dbReference>
<feature type="domain" description="J" evidence="6">
    <location>
        <begin position="21"/>
        <end position="87"/>
    </location>
</feature>
<dbReference type="Pfam" id="PF21884">
    <property type="entry name" value="ZUO1-like_ZHD"/>
    <property type="match status" value="1"/>
</dbReference>
<dbReference type="Pfam" id="PF00226">
    <property type="entry name" value="DnaJ"/>
    <property type="match status" value="1"/>
</dbReference>
<dbReference type="GeneID" id="39590566"/>
<name>A0A427Y074_9TREE</name>
<feature type="compositionally biased region" description="Basic and acidic residues" evidence="5">
    <location>
        <begin position="309"/>
        <end position="323"/>
    </location>
</feature>
<dbReference type="InterPro" id="IPR001623">
    <property type="entry name" value="DnaJ_domain"/>
</dbReference>
<dbReference type="InterPro" id="IPR018253">
    <property type="entry name" value="DnaJ_domain_CS"/>
</dbReference>
<evidence type="ECO:0008006" key="10">
    <source>
        <dbReference type="Google" id="ProtNLM"/>
    </source>
</evidence>
<evidence type="ECO:0000313" key="9">
    <source>
        <dbReference type="Proteomes" id="UP000279236"/>
    </source>
</evidence>
<keyword evidence="1" id="KW-0479">Metal-binding</keyword>
<dbReference type="PROSITE" id="PS50157">
    <property type="entry name" value="ZINC_FINGER_C2H2_2"/>
    <property type="match status" value="1"/>
</dbReference>
<dbReference type="SMART" id="SM00451">
    <property type="entry name" value="ZnF_U1"/>
    <property type="match status" value="1"/>
</dbReference>
<dbReference type="InterPro" id="IPR012942">
    <property type="entry name" value="SRR1-like"/>
</dbReference>
<evidence type="ECO:0000259" key="6">
    <source>
        <dbReference type="PROSITE" id="PS50076"/>
    </source>
</evidence>
<dbReference type="PANTHER" id="PTHR44029:SF1">
    <property type="entry name" value="DNAJ HOMOLOG SUBFAMILY C MEMBER 21"/>
    <property type="match status" value="1"/>
</dbReference>
<sequence length="880" mass="98941">MGNDQSRSAKGGEEANDGPIDYYELLKVDVEATPDEIKKSYRKLALIHHPDKNAHRVEEATKMFADLQQAYEILSDPNERAFYDRHRNDHIETNDDDFYDHVRAGDAAATDPKSKFNRRRAGDPGVKIDQLMRFFDPKLARKMDDSNEGFYSVYRTLFNVLASDEALHTPEGQTFVHYPPFGDSTTPYAPPPGMTKAEKSKTWWARDFYVAWGEFATEKRFEWLEKWDTARGEDRNIRRLMEKENKKLREDHRKEYIDTVRTLVQFIQHRDPRYKAYQVQIAQAKKAKKAEGLPGSGTSTPGRGTPRTVDVEAAKKREEERRKAAAAFQEQDWQRFSKRPDDDEEEEQEPIDQGDGTGIRMDDGAGGEIFECVACNKTFQSEASWGNHERSKKHKQAVFRMAKEMRAETIAFSDDDFVTPQEADFDEDEEADFDEDELIADLEELELDELEEMEALEAEQASLEDAIRKTTEAAPDAPPPTKPKKTKSPEPAAAPEHDEDEDDTQSTTTAATVAKVPELSKREKRRAREAVKKAEEEAAKLAAKESRKEAKKVAKGGVPPPAPAPSKGKNFENAFVQPKTKGKKGAKGGKQPEKVVVTAKDVERAVEDIQALRQKMVDKWGQDWTGGFDHLDITNSADLVSRVACLFAGPGATTAPDLAVLCLGLGKPFGDRTAKIQLALILELTVGLGAPISVIETFDPVFEDGDRQVLEALGCTVIQENLRGEHTVHETRPHLIYMPHCSKTLYESFFHTNYTKRLGASPPVILLGNDLGDYLPGFVRAPPPGAEAEQPAEDEFVKPKKKRKGRGPAERQFEDTVLRRLVPHFDTFMLSDLPETNLPGFARAFLSTAFQWLPEENVAQVDWETPLPEVEWPDDGEVAA</sequence>
<keyword evidence="3" id="KW-0862">Zinc</keyword>
<dbReference type="InterPro" id="IPR013087">
    <property type="entry name" value="Znf_C2H2_type"/>
</dbReference>
<evidence type="ECO:0000256" key="4">
    <source>
        <dbReference type="PROSITE-ProRule" id="PRU00042"/>
    </source>
</evidence>
<proteinExistence type="predicted"/>
<dbReference type="PANTHER" id="PTHR44029">
    <property type="entry name" value="DNAJ HOMOLOG SUBFAMILY C MEMBER 21"/>
    <property type="match status" value="1"/>
</dbReference>
<feature type="compositionally biased region" description="Acidic residues" evidence="5">
    <location>
        <begin position="342"/>
        <end position="352"/>
    </location>
</feature>
<dbReference type="Proteomes" id="UP000279236">
    <property type="component" value="Unassembled WGS sequence"/>
</dbReference>
<gene>
    <name evidence="8" type="ORF">EHS24_006023</name>
</gene>
<feature type="region of interest" description="Disordered" evidence="5">
    <location>
        <begin position="782"/>
        <end position="811"/>
    </location>
</feature>
<dbReference type="PROSITE" id="PS50076">
    <property type="entry name" value="DNAJ_2"/>
    <property type="match status" value="1"/>
</dbReference>
<evidence type="ECO:0000256" key="2">
    <source>
        <dbReference type="ARBA" id="ARBA00022771"/>
    </source>
</evidence>
<feature type="domain" description="C2H2-type" evidence="7">
    <location>
        <begin position="370"/>
        <end position="394"/>
    </location>
</feature>
<evidence type="ECO:0000256" key="3">
    <source>
        <dbReference type="ARBA" id="ARBA00022833"/>
    </source>
</evidence>
<keyword evidence="2 4" id="KW-0863">Zinc-finger</keyword>
<feature type="region of interest" description="Disordered" evidence="5">
    <location>
        <begin position="451"/>
        <end position="572"/>
    </location>
</feature>
<organism evidence="8 9">
    <name type="scientific">Apiotrichum porosum</name>
    <dbReference type="NCBI Taxonomy" id="105984"/>
    <lineage>
        <taxon>Eukaryota</taxon>
        <taxon>Fungi</taxon>
        <taxon>Dikarya</taxon>
        <taxon>Basidiomycota</taxon>
        <taxon>Agaricomycotina</taxon>
        <taxon>Tremellomycetes</taxon>
        <taxon>Trichosporonales</taxon>
        <taxon>Trichosporonaceae</taxon>
        <taxon>Apiotrichum</taxon>
    </lineage>
</organism>
<dbReference type="SUPFAM" id="SSF57667">
    <property type="entry name" value="beta-beta-alpha zinc fingers"/>
    <property type="match status" value="1"/>
</dbReference>
<dbReference type="InterPro" id="IPR036869">
    <property type="entry name" value="J_dom_sf"/>
</dbReference>
<comment type="caution">
    <text evidence="8">The sequence shown here is derived from an EMBL/GenBank/DDBJ whole genome shotgun (WGS) entry which is preliminary data.</text>
</comment>
<feature type="compositionally biased region" description="Low complexity" evidence="5">
    <location>
        <begin position="296"/>
        <end position="308"/>
    </location>
</feature>
<dbReference type="PROSITE" id="PS00028">
    <property type="entry name" value="ZINC_FINGER_C2H2_1"/>
    <property type="match status" value="1"/>
</dbReference>
<evidence type="ECO:0000256" key="5">
    <source>
        <dbReference type="SAM" id="MobiDB-lite"/>
    </source>
</evidence>
<dbReference type="SUPFAM" id="SSF46565">
    <property type="entry name" value="Chaperone J-domain"/>
    <property type="match status" value="1"/>
</dbReference>
<dbReference type="InterPro" id="IPR036236">
    <property type="entry name" value="Znf_C2H2_sf"/>
</dbReference>
<dbReference type="InterPro" id="IPR003604">
    <property type="entry name" value="Matrin/U1-like-C_Znf_C2H2"/>
</dbReference>
<dbReference type="SMART" id="SM00271">
    <property type="entry name" value="DnaJ"/>
    <property type="match status" value="1"/>
</dbReference>
<dbReference type="InterPro" id="IPR051964">
    <property type="entry name" value="Chaperone_stress_response"/>
</dbReference>
<dbReference type="STRING" id="105984.A0A427Y074"/>
<evidence type="ECO:0000256" key="1">
    <source>
        <dbReference type="ARBA" id="ARBA00022723"/>
    </source>
</evidence>
<dbReference type="AlphaFoldDB" id="A0A427Y074"/>
<feature type="region of interest" description="Disordered" evidence="5">
    <location>
        <begin position="286"/>
        <end position="364"/>
    </location>
</feature>
<feature type="compositionally biased region" description="Basic and acidic residues" evidence="5">
    <location>
        <begin position="332"/>
        <end position="341"/>
    </location>
</feature>
<accession>A0A427Y074</accession>
<feature type="compositionally biased region" description="Low complexity" evidence="5">
    <location>
        <begin position="505"/>
        <end position="514"/>
    </location>
</feature>
<dbReference type="InterPro" id="IPR054076">
    <property type="entry name" value="ZUO1-like_ZHD"/>
</dbReference>
<dbReference type="GO" id="GO:0003676">
    <property type="term" value="F:nucleic acid binding"/>
    <property type="evidence" value="ECO:0007669"/>
    <property type="project" value="InterPro"/>
</dbReference>
<dbReference type="PROSITE" id="PS00636">
    <property type="entry name" value="DNAJ_1"/>
    <property type="match status" value="1"/>
</dbReference>
<dbReference type="Gene3D" id="3.30.160.60">
    <property type="entry name" value="Classic Zinc Finger"/>
    <property type="match status" value="1"/>
</dbReference>
<dbReference type="RefSeq" id="XP_028477949.1">
    <property type="nucleotide sequence ID" value="XM_028621497.1"/>
</dbReference>
<dbReference type="GO" id="GO:0008270">
    <property type="term" value="F:zinc ion binding"/>
    <property type="evidence" value="ECO:0007669"/>
    <property type="project" value="UniProtKB-KW"/>
</dbReference>